<evidence type="ECO:0000256" key="2">
    <source>
        <dbReference type="ARBA" id="ARBA00012544"/>
    </source>
</evidence>
<protein>
    <recommendedName>
        <fullName evidence="2">glucuronosyltransferase</fullName>
        <ecNumber evidence="2">2.4.1.17</ecNumber>
    </recommendedName>
</protein>
<name>A0AAV5VCK0_9BILA</name>
<comment type="caution">
    <text evidence="5">The sequence shown here is derived from an EMBL/GenBank/DDBJ whole genome shotgun (WGS) entry which is preliminary data.</text>
</comment>
<organism evidence="5 6">
    <name type="scientific">Pristionchus fissidentatus</name>
    <dbReference type="NCBI Taxonomy" id="1538716"/>
    <lineage>
        <taxon>Eukaryota</taxon>
        <taxon>Metazoa</taxon>
        <taxon>Ecdysozoa</taxon>
        <taxon>Nematoda</taxon>
        <taxon>Chromadorea</taxon>
        <taxon>Rhabditida</taxon>
        <taxon>Rhabditina</taxon>
        <taxon>Diplogasteromorpha</taxon>
        <taxon>Diplogasteroidea</taxon>
        <taxon>Neodiplogasteridae</taxon>
        <taxon>Pristionchus</taxon>
    </lineage>
</organism>
<evidence type="ECO:0000256" key="1">
    <source>
        <dbReference type="ARBA" id="ARBA00009995"/>
    </source>
</evidence>
<feature type="non-terminal residue" evidence="5">
    <location>
        <position position="1"/>
    </location>
</feature>
<sequence length="75" mass="8219">GLVEKLKAEKFDVLFTENFDMCGVGLSHVIEPKSFIPVAACAAFGPQLEEFGLPVALSYDPAHYVSHLSVHSIWD</sequence>
<dbReference type="EC" id="2.4.1.17" evidence="2"/>
<dbReference type="PANTHER" id="PTHR48043:SF23">
    <property type="entry name" value="UDP-GLUCURONOSYLTRANSFERASE"/>
    <property type="match status" value="1"/>
</dbReference>
<keyword evidence="6" id="KW-1185">Reference proteome</keyword>
<dbReference type="PANTHER" id="PTHR48043">
    <property type="entry name" value="EG:EG0003.4 PROTEIN-RELATED"/>
    <property type="match status" value="1"/>
</dbReference>
<proteinExistence type="inferred from homology"/>
<gene>
    <name evidence="5" type="ORF">PFISCL1PPCAC_7209</name>
</gene>
<dbReference type="InterPro" id="IPR050271">
    <property type="entry name" value="UDP-glycosyltransferase"/>
</dbReference>
<reference evidence="5" key="1">
    <citation type="submission" date="2023-10" db="EMBL/GenBank/DDBJ databases">
        <title>Genome assembly of Pristionchus species.</title>
        <authorList>
            <person name="Yoshida K."/>
            <person name="Sommer R.J."/>
        </authorList>
    </citation>
    <scope>NUCLEOTIDE SEQUENCE</scope>
    <source>
        <strain evidence="5">RS5133</strain>
    </source>
</reference>
<feature type="non-terminal residue" evidence="5">
    <location>
        <position position="75"/>
    </location>
</feature>
<keyword evidence="3" id="KW-0328">Glycosyltransferase</keyword>
<evidence type="ECO:0000256" key="4">
    <source>
        <dbReference type="ARBA" id="ARBA00022679"/>
    </source>
</evidence>
<evidence type="ECO:0000256" key="3">
    <source>
        <dbReference type="ARBA" id="ARBA00022676"/>
    </source>
</evidence>
<dbReference type="EMBL" id="BTSY01000002">
    <property type="protein sequence ID" value="GMT15912.1"/>
    <property type="molecule type" value="Genomic_DNA"/>
</dbReference>
<comment type="similarity">
    <text evidence="1">Belongs to the UDP-glycosyltransferase family.</text>
</comment>
<accession>A0AAV5VCK0</accession>
<keyword evidence="4" id="KW-0808">Transferase</keyword>
<evidence type="ECO:0000313" key="5">
    <source>
        <dbReference type="EMBL" id="GMT15912.1"/>
    </source>
</evidence>
<evidence type="ECO:0000313" key="6">
    <source>
        <dbReference type="Proteomes" id="UP001432322"/>
    </source>
</evidence>
<dbReference type="Proteomes" id="UP001432322">
    <property type="component" value="Unassembled WGS sequence"/>
</dbReference>
<dbReference type="AlphaFoldDB" id="A0AAV5VCK0"/>
<dbReference type="GO" id="GO:0015020">
    <property type="term" value="F:glucuronosyltransferase activity"/>
    <property type="evidence" value="ECO:0007669"/>
    <property type="project" value="UniProtKB-EC"/>
</dbReference>